<dbReference type="Proteomes" id="UP000000657">
    <property type="component" value="Chromosome"/>
</dbReference>
<sequence length="84" mass="9151">MHALLAREREGALSPAIERALETAQMYLFLALGYVGHTDELFPDELHDPSQLHDPDELDEPDGIRAAQAASPSTDPTEAEGIEP</sequence>
<proteinExistence type="predicted"/>
<dbReference type="AlphaFoldDB" id="Q0RL54"/>
<keyword evidence="3" id="KW-1185">Reference proteome</keyword>
<evidence type="ECO:0000313" key="3">
    <source>
        <dbReference type="Proteomes" id="UP000000657"/>
    </source>
</evidence>
<feature type="compositionally biased region" description="Basic and acidic residues" evidence="1">
    <location>
        <begin position="40"/>
        <end position="55"/>
    </location>
</feature>
<gene>
    <name evidence="2" type="ordered locus">FRAAL3107</name>
</gene>
<protein>
    <submittedName>
        <fullName evidence="2">Uncharacterized protein</fullName>
    </submittedName>
</protein>
<dbReference type="STRING" id="326424.FRAAL3107"/>
<dbReference type="KEGG" id="fal:FRAAL3107"/>
<evidence type="ECO:0000256" key="1">
    <source>
        <dbReference type="SAM" id="MobiDB-lite"/>
    </source>
</evidence>
<accession>Q0RL54</accession>
<dbReference type="EMBL" id="CT573213">
    <property type="protein sequence ID" value="CAJ61751.1"/>
    <property type="molecule type" value="Genomic_DNA"/>
</dbReference>
<dbReference type="HOGENOM" id="CLU_2522693_0_0_11"/>
<name>Q0RL54_FRAAA</name>
<organism evidence="2 3">
    <name type="scientific">Frankia alni (strain DSM 45986 / CECT 9034 / ACN14a)</name>
    <dbReference type="NCBI Taxonomy" id="326424"/>
    <lineage>
        <taxon>Bacteria</taxon>
        <taxon>Bacillati</taxon>
        <taxon>Actinomycetota</taxon>
        <taxon>Actinomycetes</taxon>
        <taxon>Frankiales</taxon>
        <taxon>Frankiaceae</taxon>
        <taxon>Frankia</taxon>
    </lineage>
</organism>
<reference evidence="2 3" key="1">
    <citation type="journal article" date="2007" name="Genome Res.">
        <title>Genome characteristics of facultatively symbiotic Frankia sp. strains reflect host range and host plant biogeography.</title>
        <authorList>
            <person name="Normand P."/>
            <person name="Lapierre P."/>
            <person name="Tisa L.S."/>
            <person name="Gogarten J.P."/>
            <person name="Alloisio N."/>
            <person name="Bagnarol E."/>
            <person name="Bassi C.A."/>
            <person name="Berry A.M."/>
            <person name="Bickhart D.M."/>
            <person name="Choisne N."/>
            <person name="Couloux A."/>
            <person name="Cournoyer B."/>
            <person name="Cruveiller S."/>
            <person name="Daubin V."/>
            <person name="Demange N."/>
            <person name="Francino M.P."/>
            <person name="Goltsman E."/>
            <person name="Huang Y."/>
            <person name="Kopp O.R."/>
            <person name="Labarre L."/>
            <person name="Lapidus A."/>
            <person name="Lavire C."/>
            <person name="Marechal J."/>
            <person name="Martinez M."/>
            <person name="Mastronunzio J.E."/>
            <person name="Mullin B.C."/>
            <person name="Niemann J."/>
            <person name="Pujic P."/>
            <person name="Rawnsley T."/>
            <person name="Rouy Z."/>
            <person name="Schenowitz C."/>
            <person name="Sellstedt A."/>
            <person name="Tavares F."/>
            <person name="Tomkins J.P."/>
            <person name="Vallenet D."/>
            <person name="Valverde C."/>
            <person name="Wall L.G."/>
            <person name="Wang Y."/>
            <person name="Medigue C."/>
            <person name="Benson D.R."/>
        </authorList>
    </citation>
    <scope>NUCLEOTIDE SEQUENCE [LARGE SCALE GENOMIC DNA]</scope>
    <source>
        <strain evidence="3">DSM 45986 / CECT 9034 / ACN14a</strain>
    </source>
</reference>
<evidence type="ECO:0000313" key="2">
    <source>
        <dbReference type="EMBL" id="CAJ61751.1"/>
    </source>
</evidence>
<feature type="region of interest" description="Disordered" evidence="1">
    <location>
        <begin position="40"/>
        <end position="84"/>
    </location>
</feature>